<dbReference type="Proteomes" id="UP000644115">
    <property type="component" value="Unassembled WGS sequence"/>
</dbReference>
<name>A0A923SLS7_9FIRM</name>
<reference evidence="1" key="1">
    <citation type="submission" date="2020-08" db="EMBL/GenBank/DDBJ databases">
        <authorList>
            <person name="Liu C."/>
            <person name="Sun Q."/>
        </authorList>
    </citation>
    <scope>NUCLEOTIDE SEQUENCE</scope>
    <source>
        <strain evidence="1">BX16</strain>
    </source>
</reference>
<sequence length="46" mass="5062">METVGAGWQSLEEPVRPGAGIWGLCISREPREKPLHKPGTLEETFA</sequence>
<organism evidence="1 2">
    <name type="scientific">Lentihominibacter faecis</name>
    <dbReference type="NCBI Taxonomy" id="2764712"/>
    <lineage>
        <taxon>Bacteria</taxon>
        <taxon>Bacillati</taxon>
        <taxon>Bacillota</taxon>
        <taxon>Clostridia</taxon>
        <taxon>Peptostreptococcales</taxon>
        <taxon>Anaerovoracaceae</taxon>
        <taxon>Lentihominibacter</taxon>
    </lineage>
</organism>
<dbReference type="EMBL" id="JACRWC010000066">
    <property type="protein sequence ID" value="MBC5999422.1"/>
    <property type="molecule type" value="Genomic_DNA"/>
</dbReference>
<protein>
    <submittedName>
        <fullName evidence="1">Uncharacterized protein</fullName>
    </submittedName>
</protein>
<proteinExistence type="predicted"/>
<dbReference type="RefSeq" id="WP_249286859.1">
    <property type="nucleotide sequence ID" value="NZ_JACRWC010000066.1"/>
</dbReference>
<evidence type="ECO:0000313" key="1">
    <source>
        <dbReference type="EMBL" id="MBC5999422.1"/>
    </source>
</evidence>
<accession>A0A923SLS7</accession>
<evidence type="ECO:0000313" key="2">
    <source>
        <dbReference type="Proteomes" id="UP000644115"/>
    </source>
</evidence>
<comment type="caution">
    <text evidence="1">The sequence shown here is derived from an EMBL/GenBank/DDBJ whole genome shotgun (WGS) entry which is preliminary data.</text>
</comment>
<dbReference type="AlphaFoldDB" id="A0A923SLS7"/>
<keyword evidence="2" id="KW-1185">Reference proteome</keyword>
<gene>
    <name evidence="1" type="ORF">H8876_05355</name>
</gene>